<evidence type="ECO:0000256" key="2">
    <source>
        <dbReference type="ARBA" id="ARBA00022801"/>
    </source>
</evidence>
<protein>
    <recommendedName>
        <fullName evidence="7">ATP-dependent RNA helicase</fullName>
        <ecNumber evidence="7">3.6.4.13</ecNumber>
    </recommendedName>
</protein>
<dbReference type="PROSITE" id="PS51192">
    <property type="entry name" value="HELICASE_ATP_BIND_1"/>
    <property type="match status" value="1"/>
</dbReference>
<dbReference type="GO" id="GO:0003724">
    <property type="term" value="F:RNA helicase activity"/>
    <property type="evidence" value="ECO:0007669"/>
    <property type="project" value="UniProtKB-EC"/>
</dbReference>
<dbReference type="GO" id="GO:0003723">
    <property type="term" value="F:RNA binding"/>
    <property type="evidence" value="ECO:0007669"/>
    <property type="project" value="UniProtKB-UniRule"/>
</dbReference>
<comment type="function">
    <text evidence="7">RNA helicase.</text>
</comment>
<dbReference type="SMART" id="SM00490">
    <property type="entry name" value="HELICc"/>
    <property type="match status" value="1"/>
</dbReference>
<feature type="compositionally biased region" description="Gly residues" evidence="8">
    <location>
        <begin position="541"/>
        <end position="570"/>
    </location>
</feature>
<evidence type="ECO:0000259" key="9">
    <source>
        <dbReference type="PROSITE" id="PS51192"/>
    </source>
</evidence>
<dbReference type="PROSITE" id="PS51194">
    <property type="entry name" value="HELICASE_CTER"/>
    <property type="match status" value="1"/>
</dbReference>
<dbReference type="Pfam" id="PF00271">
    <property type="entry name" value="Helicase_C"/>
    <property type="match status" value="1"/>
</dbReference>
<evidence type="ECO:0000256" key="5">
    <source>
        <dbReference type="ARBA" id="ARBA00022884"/>
    </source>
</evidence>
<evidence type="ECO:0000313" key="12">
    <source>
        <dbReference type="Proteomes" id="UP000447873"/>
    </source>
</evidence>
<dbReference type="Gene3D" id="3.40.50.300">
    <property type="entry name" value="P-loop containing nucleotide triphosphate hydrolases"/>
    <property type="match status" value="2"/>
</dbReference>
<keyword evidence="1 6" id="KW-0547">Nucleotide-binding</keyword>
<organism evidence="11 12">
    <name type="scientific">Venturia inaequalis</name>
    <name type="common">Apple scab fungus</name>
    <dbReference type="NCBI Taxonomy" id="5025"/>
    <lineage>
        <taxon>Eukaryota</taxon>
        <taxon>Fungi</taxon>
        <taxon>Dikarya</taxon>
        <taxon>Ascomycota</taxon>
        <taxon>Pezizomycotina</taxon>
        <taxon>Dothideomycetes</taxon>
        <taxon>Pleosporomycetidae</taxon>
        <taxon>Venturiales</taxon>
        <taxon>Venturiaceae</taxon>
        <taxon>Venturia</taxon>
    </lineage>
</organism>
<evidence type="ECO:0000256" key="8">
    <source>
        <dbReference type="SAM" id="MobiDB-lite"/>
    </source>
</evidence>
<reference evidence="11 12" key="1">
    <citation type="submission" date="2018-12" db="EMBL/GenBank/DDBJ databases">
        <title>Venturia inaequalis Genome Resource.</title>
        <authorList>
            <person name="Lichtner F.J."/>
        </authorList>
    </citation>
    <scope>NUCLEOTIDE SEQUENCE [LARGE SCALE GENOMIC DNA]</scope>
    <source>
        <strain evidence="11 12">120213</strain>
    </source>
</reference>
<accession>A0A8H3VGR2</accession>
<dbReference type="PROSITE" id="PS00039">
    <property type="entry name" value="DEAD_ATP_HELICASE"/>
    <property type="match status" value="1"/>
</dbReference>
<comment type="similarity">
    <text evidence="6">Belongs to the DEAD box helicase family.</text>
</comment>
<comment type="catalytic activity">
    <reaction evidence="7">
        <text>ATP + H2O = ADP + phosphate + H(+)</text>
        <dbReference type="Rhea" id="RHEA:13065"/>
        <dbReference type="ChEBI" id="CHEBI:15377"/>
        <dbReference type="ChEBI" id="CHEBI:15378"/>
        <dbReference type="ChEBI" id="CHEBI:30616"/>
        <dbReference type="ChEBI" id="CHEBI:43474"/>
        <dbReference type="ChEBI" id="CHEBI:456216"/>
        <dbReference type="EC" id="3.6.4.13"/>
    </reaction>
</comment>
<dbReference type="SUPFAM" id="SSF52540">
    <property type="entry name" value="P-loop containing nucleoside triphosphate hydrolases"/>
    <property type="match status" value="1"/>
</dbReference>
<dbReference type="SMART" id="SM00487">
    <property type="entry name" value="DEXDc"/>
    <property type="match status" value="1"/>
</dbReference>
<evidence type="ECO:0000259" key="10">
    <source>
        <dbReference type="PROSITE" id="PS51194"/>
    </source>
</evidence>
<dbReference type="EMBL" id="WNWS01000010">
    <property type="protein sequence ID" value="KAE9988171.1"/>
    <property type="molecule type" value="Genomic_DNA"/>
</dbReference>
<dbReference type="PANTHER" id="PTHR24031">
    <property type="entry name" value="RNA HELICASE"/>
    <property type="match status" value="1"/>
</dbReference>
<evidence type="ECO:0000256" key="3">
    <source>
        <dbReference type="ARBA" id="ARBA00022806"/>
    </source>
</evidence>
<dbReference type="Proteomes" id="UP000447873">
    <property type="component" value="Unassembled WGS sequence"/>
</dbReference>
<feature type="compositionally biased region" description="Low complexity" evidence="8">
    <location>
        <begin position="574"/>
        <end position="592"/>
    </location>
</feature>
<dbReference type="CDD" id="cd17964">
    <property type="entry name" value="DEADc_MSS116"/>
    <property type="match status" value="1"/>
</dbReference>
<evidence type="ECO:0000256" key="1">
    <source>
        <dbReference type="ARBA" id="ARBA00022741"/>
    </source>
</evidence>
<evidence type="ECO:0000256" key="6">
    <source>
        <dbReference type="RuleBase" id="RU000492"/>
    </source>
</evidence>
<keyword evidence="2 6" id="KW-0378">Hydrolase</keyword>
<feature type="region of interest" description="Disordered" evidence="8">
    <location>
        <begin position="538"/>
        <end position="612"/>
    </location>
</feature>
<dbReference type="InterPro" id="IPR014001">
    <property type="entry name" value="Helicase_ATP-bd"/>
</dbReference>
<keyword evidence="3 6" id="KW-0347">Helicase</keyword>
<name>A0A8H3VGR2_VENIN</name>
<gene>
    <name evidence="11" type="ORF">EG328_000127</name>
</gene>
<dbReference type="Pfam" id="PF00270">
    <property type="entry name" value="DEAD"/>
    <property type="match status" value="1"/>
</dbReference>
<comment type="domain">
    <text evidence="7">The Q motif is unique to and characteristic of the DEAD box family of RNA helicases and controls ATP binding and hydrolysis.</text>
</comment>
<dbReference type="GO" id="GO:0016787">
    <property type="term" value="F:hydrolase activity"/>
    <property type="evidence" value="ECO:0007669"/>
    <property type="project" value="UniProtKB-KW"/>
</dbReference>
<feature type="compositionally biased region" description="Polar residues" evidence="8">
    <location>
        <begin position="29"/>
        <end position="42"/>
    </location>
</feature>
<keyword evidence="4 6" id="KW-0067">ATP-binding</keyword>
<evidence type="ECO:0000256" key="7">
    <source>
        <dbReference type="RuleBase" id="RU365068"/>
    </source>
</evidence>
<feature type="compositionally biased region" description="Basic and acidic residues" evidence="8">
    <location>
        <begin position="593"/>
        <end position="610"/>
    </location>
</feature>
<keyword evidence="5 7" id="KW-0694">RNA-binding</keyword>
<dbReference type="InterPro" id="IPR001650">
    <property type="entry name" value="Helicase_C-like"/>
</dbReference>
<comment type="caution">
    <text evidence="11">The sequence shown here is derived from an EMBL/GenBank/DDBJ whole genome shotgun (WGS) entry which is preliminary data.</text>
</comment>
<dbReference type="InterPro" id="IPR000629">
    <property type="entry name" value="RNA-helicase_DEAD-box_CS"/>
</dbReference>
<dbReference type="AlphaFoldDB" id="A0A8H3VGR2"/>
<dbReference type="InterPro" id="IPR011545">
    <property type="entry name" value="DEAD/DEAH_box_helicase_dom"/>
</dbReference>
<evidence type="ECO:0000313" key="11">
    <source>
        <dbReference type="EMBL" id="KAE9988171.1"/>
    </source>
</evidence>
<evidence type="ECO:0000256" key="4">
    <source>
        <dbReference type="ARBA" id="ARBA00022840"/>
    </source>
</evidence>
<dbReference type="CDD" id="cd18787">
    <property type="entry name" value="SF2_C_DEAD"/>
    <property type="match status" value="1"/>
</dbReference>
<sequence>MPPYRGNNHRGGNSSRGKKRSFPDRQDGQRPNPSNNGAELNDAQINTVIKSEPVLTEGTTPAASNLPRFESLRDRIDATIVDTITQDMKFDRMTPVQAATIDRLLHGVDVLAQAKTGTGKTVAFLVPSIERILRQGGANSNIGLLVISPTRELALQIATEAKKLLQRYPRFSVCTAIGGVDKNKEARAIYNSCQILVATPGRLLDHLSDEEMRFRLSNVTSLVLDEADRMLDMGFLPDIKKILYALPPKDKVARQSMLFSATIPDSLGSVAKLILNDNYENISTIPKGEANTHLHVPQYLIVVPTMIDLAPALVAAVQAEMAKSKQFKAIVFAPTAAHVDFYGHVLSTTNGMQNVSLLHARISQPKRTKVTEEFRKATSGICIATDVIARGIDFPNVTHVFQCGLPMDRESYIHRLGRTARAEASGFGILILAEPEKRFTNLLKGIELKPYPTPIEVSVGNIQQQLTSYESPKKIYQAFLGYYKTFQKITSWNVEELVEQANRFVLEGLGAPEVPGLEKNIIGKMGLKAVRGLVVIPNAPGSGGGGGRRGGGGGGGGREGGGGGRGGGQRGGRRSSYNSDSSDSYWDHLSSSDPDRVSSPDSEHSRRCDSGIDISSRESTVVDKALFAHNVENSQNSGDILEEVYELPLVDCSILPDDGDIVWTTAGDGFNFFKKRRVDMRRNGT</sequence>
<feature type="region of interest" description="Disordered" evidence="8">
    <location>
        <begin position="1"/>
        <end position="42"/>
    </location>
</feature>
<dbReference type="GO" id="GO:0005524">
    <property type="term" value="F:ATP binding"/>
    <property type="evidence" value="ECO:0007669"/>
    <property type="project" value="UniProtKB-UniRule"/>
</dbReference>
<feature type="domain" description="Helicase ATP-binding" evidence="9">
    <location>
        <begin position="101"/>
        <end position="281"/>
    </location>
</feature>
<proteinExistence type="inferred from homology"/>
<dbReference type="EC" id="3.6.4.13" evidence="7"/>
<dbReference type="InterPro" id="IPR027417">
    <property type="entry name" value="P-loop_NTPase"/>
</dbReference>
<feature type="domain" description="Helicase C-terminal" evidence="10">
    <location>
        <begin position="316"/>
        <end position="470"/>
    </location>
</feature>